<name>A0A426V3I3_9ACTN</name>
<dbReference type="AlphaFoldDB" id="A0A426V3I3"/>
<evidence type="ECO:0000313" key="3">
    <source>
        <dbReference type="Proteomes" id="UP000277256"/>
    </source>
</evidence>
<accession>A0A426V3I3</accession>
<keyword evidence="2" id="KW-0238">DNA-binding</keyword>
<reference evidence="2 3" key="1">
    <citation type="submission" date="2018-12" db="EMBL/GenBank/DDBJ databases">
        <title>Glycomyces sp. YIM 121974 draft genome.</title>
        <authorList>
            <person name="Li Q."/>
        </authorList>
    </citation>
    <scope>NUCLEOTIDE SEQUENCE [LARGE SCALE GENOMIC DNA]</scope>
    <source>
        <strain evidence="2 3">YIM 121974</strain>
    </source>
</reference>
<organism evidence="2 3">
    <name type="scientific">Glycomyces terrestris</name>
    <dbReference type="NCBI Taxonomy" id="2493553"/>
    <lineage>
        <taxon>Bacteria</taxon>
        <taxon>Bacillati</taxon>
        <taxon>Actinomycetota</taxon>
        <taxon>Actinomycetes</taxon>
        <taxon>Glycomycetales</taxon>
        <taxon>Glycomycetaceae</taxon>
        <taxon>Glycomyces</taxon>
    </lineage>
</organism>
<dbReference type="InterPro" id="IPR036894">
    <property type="entry name" value="YbaB-like_sf"/>
</dbReference>
<evidence type="ECO:0000256" key="1">
    <source>
        <dbReference type="SAM" id="MobiDB-lite"/>
    </source>
</evidence>
<feature type="region of interest" description="Disordered" evidence="1">
    <location>
        <begin position="125"/>
        <end position="147"/>
    </location>
</feature>
<feature type="compositionally biased region" description="Basic and acidic residues" evidence="1">
    <location>
        <begin position="127"/>
        <end position="139"/>
    </location>
</feature>
<dbReference type="Proteomes" id="UP000277256">
    <property type="component" value="Unassembled WGS sequence"/>
</dbReference>
<dbReference type="SUPFAM" id="SSF82607">
    <property type="entry name" value="YbaB-like"/>
    <property type="match status" value="1"/>
</dbReference>
<dbReference type="EMBL" id="RSEB01000001">
    <property type="protein sequence ID" value="RRS01412.1"/>
    <property type="molecule type" value="Genomic_DNA"/>
</dbReference>
<comment type="caution">
    <text evidence="2">The sequence shown here is derived from an EMBL/GenBank/DDBJ whole genome shotgun (WGS) entry which is preliminary data.</text>
</comment>
<sequence>MNQTPDNEPTQSGSDQAADFDLAAFMSGFREQMAKLEEQSLPVRHLIEATSIRVESEGGEVALTVTVGGDLVGIEFLPAAEDLAPADLAEAIMTTYERAKHTARERSPEVLGRFLDRQARTMAQAEDLIRRAQERRAGTDGETPPES</sequence>
<dbReference type="Pfam" id="PF02575">
    <property type="entry name" value="YbaB_DNA_bd"/>
    <property type="match status" value="1"/>
</dbReference>
<dbReference type="RefSeq" id="WP_125245890.1">
    <property type="nucleotide sequence ID" value="NZ_RSEB01000001.1"/>
</dbReference>
<protein>
    <submittedName>
        <fullName evidence="2">YbaB/EbfC family DNA-binding protein</fullName>
    </submittedName>
</protein>
<proteinExistence type="predicted"/>
<evidence type="ECO:0000313" key="2">
    <source>
        <dbReference type="EMBL" id="RRS01412.1"/>
    </source>
</evidence>
<keyword evidence="3" id="KW-1185">Reference proteome</keyword>
<dbReference type="GO" id="GO:0003677">
    <property type="term" value="F:DNA binding"/>
    <property type="evidence" value="ECO:0007669"/>
    <property type="project" value="UniProtKB-KW"/>
</dbReference>
<dbReference type="InterPro" id="IPR004401">
    <property type="entry name" value="YbaB/EbfC"/>
</dbReference>
<dbReference type="Gene3D" id="3.30.1310.10">
    <property type="entry name" value="Nucleoid-associated protein YbaB-like domain"/>
    <property type="match status" value="1"/>
</dbReference>
<gene>
    <name evidence="2" type="ORF">EIW28_01155</name>
</gene>